<evidence type="ECO:0000313" key="2">
    <source>
        <dbReference type="Proteomes" id="UP000288351"/>
    </source>
</evidence>
<dbReference type="Proteomes" id="UP000288351">
    <property type="component" value="Unassembled WGS sequence"/>
</dbReference>
<proteinExistence type="predicted"/>
<evidence type="ECO:0000313" key="1">
    <source>
        <dbReference type="EMBL" id="GCB88167.1"/>
    </source>
</evidence>
<organism evidence="1 2">
    <name type="scientific">Streptomyces noursei</name>
    <name type="common">Streptomyces albulus</name>
    <dbReference type="NCBI Taxonomy" id="1971"/>
    <lineage>
        <taxon>Bacteria</taxon>
        <taxon>Bacillati</taxon>
        <taxon>Actinomycetota</taxon>
        <taxon>Actinomycetes</taxon>
        <taxon>Kitasatosporales</taxon>
        <taxon>Streptomycetaceae</taxon>
        <taxon>Streptomyces</taxon>
    </lineage>
</organism>
<accession>A0A401QRX4</accession>
<protein>
    <submittedName>
        <fullName evidence="1">Uncharacterized protein</fullName>
    </submittedName>
</protein>
<name>A0A401QRX4_STRNR</name>
<sequence>MGRLLDSFQTKASASYRLLGLHDTTMGAETFDADADRTKWLLPGPGLVYLQTPPEVITVAIRLESWTTAPPPPPGPWAGQEEVEVALPEGELQLQALDAGPWKVPLVLPSPGTYRMRWQWVFNPDIGRTFTSPLEDCFDVLNNPGGHAADLKGQDQFCLVQIWRIATA</sequence>
<comment type="caution">
    <text evidence="1">The sequence shown here is derived from an EMBL/GenBank/DDBJ whole genome shotgun (WGS) entry which is preliminary data.</text>
</comment>
<dbReference type="AlphaFoldDB" id="A0A401QRX4"/>
<dbReference type="EMBL" id="BHXC01000006">
    <property type="protein sequence ID" value="GCB88167.1"/>
    <property type="molecule type" value="Genomic_DNA"/>
</dbReference>
<dbReference type="RefSeq" id="WP_037632826.1">
    <property type="nucleotide sequence ID" value="NZ_BHXC01000006.1"/>
</dbReference>
<gene>
    <name evidence="1" type="ORF">SALB_00836</name>
</gene>
<reference evidence="1 2" key="1">
    <citation type="journal article" date="2019" name="Microbiol. Resour. Announc.">
        <title>Draft Genome Sequence of the Most Traditional epsilon-Poly-l-Lysine Producer, Streptomyces albulus NBRC14147.</title>
        <authorList>
            <person name="Yamanaka K."/>
            <person name="Hamano Y."/>
        </authorList>
    </citation>
    <scope>NUCLEOTIDE SEQUENCE [LARGE SCALE GENOMIC DNA]</scope>
    <source>
        <strain evidence="1 2">NBRC 14147</strain>
    </source>
</reference>